<dbReference type="PANTHER" id="PTHR31157:SF1">
    <property type="entry name" value="SCP DOMAIN-CONTAINING PROTEIN"/>
    <property type="match status" value="1"/>
</dbReference>
<feature type="compositionally biased region" description="Gly residues" evidence="1">
    <location>
        <begin position="170"/>
        <end position="179"/>
    </location>
</feature>
<reference evidence="4" key="1">
    <citation type="submission" date="2022-10" db="EMBL/GenBank/DDBJ databases">
        <title>The complete genomes of actinobacterial strains from the NBC collection.</title>
        <authorList>
            <person name="Joergensen T.S."/>
            <person name="Alvarez Arevalo M."/>
            <person name="Sterndorff E.B."/>
            <person name="Faurdal D."/>
            <person name="Vuksanovic O."/>
            <person name="Mourched A.-S."/>
            <person name="Charusanti P."/>
            <person name="Shaw S."/>
            <person name="Blin K."/>
            <person name="Weber T."/>
        </authorList>
    </citation>
    <scope>NUCLEOTIDE SEQUENCE</scope>
    <source>
        <strain evidence="4">NBC_01432</strain>
    </source>
</reference>
<dbReference type="RefSeq" id="WP_329077260.1">
    <property type="nucleotide sequence ID" value="NZ_CP109495.1"/>
</dbReference>
<dbReference type="Pfam" id="PF02342">
    <property type="entry name" value="TerD"/>
    <property type="match status" value="1"/>
</dbReference>
<accession>A0ABZ2A8A9</accession>
<dbReference type="Proteomes" id="UP001432209">
    <property type="component" value="Chromosome"/>
</dbReference>
<proteinExistence type="predicted"/>
<organism evidence="4 5">
    <name type="scientific">Streptomyces niveus</name>
    <name type="common">Streptomyces spheroides</name>
    <dbReference type="NCBI Taxonomy" id="193462"/>
    <lineage>
        <taxon>Bacteria</taxon>
        <taxon>Bacillati</taxon>
        <taxon>Actinomycetota</taxon>
        <taxon>Actinomycetes</taxon>
        <taxon>Kitasatosporales</taxon>
        <taxon>Streptomycetaceae</taxon>
        <taxon>Streptomyces</taxon>
    </lineage>
</organism>
<dbReference type="CDD" id="cd06974">
    <property type="entry name" value="TerD_like"/>
    <property type="match status" value="1"/>
</dbReference>
<evidence type="ECO:0000256" key="1">
    <source>
        <dbReference type="SAM" id="MobiDB-lite"/>
    </source>
</evidence>
<dbReference type="InterPro" id="IPR035940">
    <property type="entry name" value="CAP_sf"/>
</dbReference>
<dbReference type="InterPro" id="IPR003325">
    <property type="entry name" value="TerD"/>
</dbReference>
<name>A0ABZ2A8A9_STRNV</name>
<dbReference type="Gene3D" id="3.40.33.10">
    <property type="entry name" value="CAP"/>
    <property type="match status" value="2"/>
</dbReference>
<dbReference type="PANTHER" id="PTHR31157">
    <property type="entry name" value="SCP DOMAIN-CONTAINING PROTEIN"/>
    <property type="match status" value="1"/>
</dbReference>
<gene>
    <name evidence="4" type="ORF">OG442_19955</name>
</gene>
<dbReference type="EMBL" id="CP109495">
    <property type="protein sequence ID" value="WUX53648.1"/>
    <property type="molecule type" value="Genomic_DNA"/>
</dbReference>
<evidence type="ECO:0000259" key="2">
    <source>
        <dbReference type="Pfam" id="PF00188"/>
    </source>
</evidence>
<dbReference type="Pfam" id="PF00188">
    <property type="entry name" value="CAP"/>
    <property type="match status" value="2"/>
</dbReference>
<evidence type="ECO:0000259" key="3">
    <source>
        <dbReference type="Pfam" id="PF02342"/>
    </source>
</evidence>
<feature type="domain" description="SCP" evidence="2">
    <location>
        <begin position="312"/>
        <end position="427"/>
    </location>
</feature>
<feature type="domain" description="TerD" evidence="3">
    <location>
        <begin position="25"/>
        <end position="153"/>
    </location>
</feature>
<sequence length="431" mass="44474">MLDLISGRNVSLPGGTLAIRVPGPFDLSVLITGEDGKVSGDGDFVFYNQPSAPGASLRADTVTVDVGRLRAGASRVTVVVSAADPAVPLGRLPAPTLSVTGSGGRGLARFTPPRPTHESVLLLAEIYRRGGGWKLRALGQGYADGLAGVARDFGIEVLEDSPTPQLPDSGNGGGNGGGFTALVNAERSRSGAPPVTADARLTSAARAHCAAMAAAGRLDGTPGPGLYQRITEQGYSYLTVAEQLVSGPRSEADFLAYCLTDTRMGRTVRDPDLAQVGVAHAPAADGDIFWTAVWARPLTPHDLAAVASDVVALTNAERTAAGLRPLAGDPRLTVAAQAHSDDMVAGGFYSHTSPDGRQPWDRAAAAGCSHRGIGENIACGQRSAAEVVRGWMDSPGHRANILKPDFTHIGIGLRGGGEMATYWTQLFGASG</sequence>
<evidence type="ECO:0000313" key="5">
    <source>
        <dbReference type="Proteomes" id="UP001432209"/>
    </source>
</evidence>
<feature type="domain" description="SCP" evidence="2">
    <location>
        <begin position="181"/>
        <end position="292"/>
    </location>
</feature>
<dbReference type="InterPro" id="IPR014044">
    <property type="entry name" value="CAP_dom"/>
</dbReference>
<dbReference type="CDD" id="cd05379">
    <property type="entry name" value="CAP_bacterial"/>
    <property type="match status" value="1"/>
</dbReference>
<evidence type="ECO:0000313" key="4">
    <source>
        <dbReference type="EMBL" id="WUX53648.1"/>
    </source>
</evidence>
<feature type="region of interest" description="Disordered" evidence="1">
    <location>
        <begin position="162"/>
        <end position="181"/>
    </location>
</feature>
<dbReference type="SUPFAM" id="SSF55797">
    <property type="entry name" value="PR-1-like"/>
    <property type="match status" value="2"/>
</dbReference>
<dbReference type="Gene3D" id="2.60.60.30">
    <property type="entry name" value="sav2460 like domains"/>
    <property type="match status" value="1"/>
</dbReference>
<keyword evidence="5" id="KW-1185">Reference proteome</keyword>
<protein>
    <submittedName>
        <fullName evidence="4">CAP domain-containing protein</fullName>
    </submittedName>
</protein>